<feature type="compositionally biased region" description="Polar residues" evidence="3">
    <location>
        <begin position="504"/>
        <end position="516"/>
    </location>
</feature>
<sequence>MNNATTNATWVDNSGISNLNARDFGVSAAINDKVVNCGTMDGAHGTAMTCNALDTTWYNNTQLAVPSSIPNRGGMASTLPNSKGDVYFLGGLTDPTNTVTTTARVDVINFSNSSKWSSIPDMTTPLRYHTATWVGSPVNGIIVIGGQNGASFPQLTSAALVYSNGNWTTRTIGGAELGGRYGHTVVYDGKEILYLYGGISAIGGTPTNGLYYLNVTASSWTWTQVGVNPELRAFHTGTLLPDNTILYTFGRSGADISTATNTFALYNINTAKWISARSPNAILNITHSPNYTPPPPPSNSTGSSGTESSSKGLNIPLIAGICGGVVFLILLIILAIILIRRRNRRRPVQNYTPGPAKDMKIMYHNADDEDEKAKQAKAFMIRRPPSVYAVNEDPEGEIPHPHYKSQYYGYENGRNSPSIAEYEPRKIGGQNTLSTVSSVAERRRYVEAQQRQFMDDYENTYNHPPPFEPNSNEHYDDEEEGSSHSNRRSNQAHGRGAGPRYPNARNNNAQHVSSNYDIDDYLE</sequence>
<dbReference type="PANTHER" id="PTHR46093">
    <property type="entry name" value="ACYL-COA-BINDING DOMAIN-CONTAINING PROTEIN 5"/>
    <property type="match status" value="1"/>
</dbReference>
<feature type="transmembrane region" description="Helical" evidence="4">
    <location>
        <begin position="317"/>
        <end position="339"/>
    </location>
</feature>
<organism evidence="5 6">
    <name type="scientific">Entomortierella chlamydospora</name>
    <dbReference type="NCBI Taxonomy" id="101097"/>
    <lineage>
        <taxon>Eukaryota</taxon>
        <taxon>Fungi</taxon>
        <taxon>Fungi incertae sedis</taxon>
        <taxon>Mucoromycota</taxon>
        <taxon>Mortierellomycotina</taxon>
        <taxon>Mortierellomycetes</taxon>
        <taxon>Mortierellales</taxon>
        <taxon>Mortierellaceae</taxon>
        <taxon>Entomortierella</taxon>
    </lineage>
</organism>
<evidence type="ECO:0000313" key="5">
    <source>
        <dbReference type="EMBL" id="KAG0021340.1"/>
    </source>
</evidence>
<dbReference type="InterPro" id="IPR015915">
    <property type="entry name" value="Kelch-typ_b-propeller"/>
</dbReference>
<feature type="region of interest" description="Disordered" evidence="3">
    <location>
        <begin position="457"/>
        <end position="523"/>
    </location>
</feature>
<protein>
    <recommendedName>
        <fullName evidence="7">Galactose oxidase</fullName>
    </recommendedName>
</protein>
<evidence type="ECO:0000256" key="2">
    <source>
        <dbReference type="ARBA" id="ARBA00022737"/>
    </source>
</evidence>
<comment type="caution">
    <text evidence="5">The sequence shown here is derived from an EMBL/GenBank/DDBJ whole genome shotgun (WGS) entry which is preliminary data.</text>
</comment>
<feature type="compositionally biased region" description="Low complexity" evidence="3">
    <location>
        <begin position="299"/>
        <end position="309"/>
    </location>
</feature>
<dbReference type="AlphaFoldDB" id="A0A9P6N280"/>
<feature type="region of interest" description="Disordered" evidence="3">
    <location>
        <begin position="285"/>
        <end position="309"/>
    </location>
</feature>
<keyword evidence="6" id="KW-1185">Reference proteome</keyword>
<accession>A0A9P6N280</accession>
<dbReference type="EMBL" id="JAAAID010000165">
    <property type="protein sequence ID" value="KAG0021340.1"/>
    <property type="molecule type" value="Genomic_DNA"/>
</dbReference>
<dbReference type="PANTHER" id="PTHR46093:SF18">
    <property type="entry name" value="FIBRONECTIN TYPE-III DOMAIN-CONTAINING PROTEIN"/>
    <property type="match status" value="1"/>
</dbReference>
<proteinExistence type="predicted"/>
<evidence type="ECO:0000256" key="4">
    <source>
        <dbReference type="SAM" id="Phobius"/>
    </source>
</evidence>
<name>A0A9P6N280_9FUNG</name>
<keyword evidence="4" id="KW-1133">Transmembrane helix</keyword>
<keyword evidence="4" id="KW-0812">Transmembrane</keyword>
<gene>
    <name evidence="5" type="ORF">BGZ80_002615</name>
</gene>
<dbReference type="Proteomes" id="UP000703661">
    <property type="component" value="Unassembled WGS sequence"/>
</dbReference>
<evidence type="ECO:0000256" key="3">
    <source>
        <dbReference type="SAM" id="MobiDB-lite"/>
    </source>
</evidence>
<keyword evidence="1" id="KW-0880">Kelch repeat</keyword>
<dbReference type="SUPFAM" id="SSF117281">
    <property type="entry name" value="Kelch motif"/>
    <property type="match status" value="1"/>
</dbReference>
<evidence type="ECO:0008006" key="7">
    <source>
        <dbReference type="Google" id="ProtNLM"/>
    </source>
</evidence>
<evidence type="ECO:0000313" key="6">
    <source>
        <dbReference type="Proteomes" id="UP000703661"/>
    </source>
</evidence>
<dbReference type="Gene3D" id="2.120.10.80">
    <property type="entry name" value="Kelch-type beta propeller"/>
    <property type="match status" value="1"/>
</dbReference>
<evidence type="ECO:0000256" key="1">
    <source>
        <dbReference type="ARBA" id="ARBA00022441"/>
    </source>
</evidence>
<dbReference type="Pfam" id="PF24681">
    <property type="entry name" value="Kelch_KLHDC2_KLHL20_DRC7"/>
    <property type="match status" value="1"/>
</dbReference>
<keyword evidence="2" id="KW-0677">Repeat</keyword>
<keyword evidence="4" id="KW-0472">Membrane</keyword>
<reference evidence="5" key="1">
    <citation type="journal article" date="2020" name="Fungal Divers.">
        <title>Resolving the Mortierellaceae phylogeny through synthesis of multi-gene phylogenetics and phylogenomics.</title>
        <authorList>
            <person name="Vandepol N."/>
            <person name="Liber J."/>
            <person name="Desiro A."/>
            <person name="Na H."/>
            <person name="Kennedy M."/>
            <person name="Barry K."/>
            <person name="Grigoriev I.V."/>
            <person name="Miller A.N."/>
            <person name="O'Donnell K."/>
            <person name="Stajich J.E."/>
            <person name="Bonito G."/>
        </authorList>
    </citation>
    <scope>NUCLEOTIDE SEQUENCE</scope>
    <source>
        <strain evidence="5">NRRL 2769</strain>
    </source>
</reference>